<sequence length="100" mass="11316">MLDRLLVSPSMRLLPASAIVLVKSLTPDANESFPVRPKPSQRKNERKKKPAAPQQFAQSEDIASVIQSHHRKSVGREGKKKERMKGFLRLFLRLTQVVGE</sequence>
<organism evidence="2">
    <name type="scientific">Chloropicon laureae</name>
    <dbReference type="NCBI Taxonomy" id="464258"/>
    <lineage>
        <taxon>Eukaryota</taxon>
        <taxon>Viridiplantae</taxon>
        <taxon>Chlorophyta</taxon>
        <taxon>Chloropicophyceae</taxon>
        <taxon>Chloropicales</taxon>
        <taxon>Chloropicaceae</taxon>
        <taxon>Chloropicon</taxon>
    </lineage>
</organism>
<feature type="region of interest" description="Disordered" evidence="1">
    <location>
        <begin position="29"/>
        <end position="80"/>
    </location>
</feature>
<evidence type="ECO:0000256" key="1">
    <source>
        <dbReference type="SAM" id="MobiDB-lite"/>
    </source>
</evidence>
<evidence type="ECO:0000313" key="2">
    <source>
        <dbReference type="EMBL" id="CAE0019680.1"/>
    </source>
</evidence>
<dbReference type="EMBL" id="HBHU01007288">
    <property type="protein sequence ID" value="CAE0019680.1"/>
    <property type="molecule type" value="Transcribed_RNA"/>
</dbReference>
<dbReference type="AlphaFoldDB" id="A0A7S3E3Q7"/>
<proteinExistence type="predicted"/>
<protein>
    <submittedName>
        <fullName evidence="2">Uncharacterized protein</fullName>
    </submittedName>
</protein>
<gene>
    <name evidence="2" type="ORF">CLAU1311_LOCUS4718</name>
</gene>
<accession>A0A7S3E3Q7</accession>
<reference evidence="2" key="1">
    <citation type="submission" date="2021-01" db="EMBL/GenBank/DDBJ databases">
        <authorList>
            <person name="Corre E."/>
            <person name="Pelletier E."/>
            <person name="Niang G."/>
            <person name="Scheremetjew M."/>
            <person name="Finn R."/>
            <person name="Kale V."/>
            <person name="Holt S."/>
            <person name="Cochrane G."/>
            <person name="Meng A."/>
            <person name="Brown T."/>
            <person name="Cohen L."/>
        </authorList>
    </citation>
    <scope>NUCLEOTIDE SEQUENCE</scope>
    <source>
        <strain evidence="2">RCC856</strain>
    </source>
</reference>
<feature type="compositionally biased region" description="Basic residues" evidence="1">
    <location>
        <begin position="39"/>
        <end position="50"/>
    </location>
</feature>
<name>A0A7S3E3Q7_9CHLO</name>